<accession>A0AAN0NJX2</accession>
<protein>
    <submittedName>
        <fullName evidence="1">Uncharacterized protein</fullName>
    </submittedName>
</protein>
<dbReference type="Proteomes" id="UP001470809">
    <property type="component" value="Chromosome"/>
</dbReference>
<name>A0AAN0NJX2_9RHOB</name>
<dbReference type="EMBL" id="CP151767">
    <property type="protein sequence ID" value="WZU68927.1"/>
    <property type="molecule type" value="Genomic_DNA"/>
</dbReference>
<evidence type="ECO:0000313" key="1">
    <source>
        <dbReference type="EMBL" id="WZU68927.1"/>
    </source>
</evidence>
<evidence type="ECO:0000313" key="2">
    <source>
        <dbReference type="Proteomes" id="UP001470809"/>
    </source>
</evidence>
<dbReference type="AlphaFoldDB" id="A0AAN0NJX2"/>
<proteinExistence type="predicted"/>
<sequence length="141" mass="15399">MRDLIADGASQDAIDALLPFLASQMGPAAEPRTLRRFKAFRDEALLHASGLARLPARRRKGIDDPDRLDREEMRLTGAVTELISDIDDALRSAKAAVPAAPPPWRMILPVRSLKRSSGAEICKGWPGCCKVQRRARLSAGS</sequence>
<keyword evidence="2" id="KW-1185">Reference proteome</keyword>
<organism evidence="1 2">
    <name type="scientific">Yoonia rhodophyticola</name>
    <dbReference type="NCBI Taxonomy" id="3137370"/>
    <lineage>
        <taxon>Bacteria</taxon>
        <taxon>Pseudomonadati</taxon>
        <taxon>Pseudomonadota</taxon>
        <taxon>Alphaproteobacteria</taxon>
        <taxon>Rhodobacterales</taxon>
        <taxon>Paracoccaceae</taxon>
        <taxon>Yoonia</taxon>
    </lineage>
</organism>
<reference evidence="2" key="2">
    <citation type="submission" date="2024-08" db="EMBL/GenBank/DDBJ databases">
        <title>Phylogenomic analyses of a clade within the roseobacter group suggest taxonomic reassignments of species of the genera Aestuariivita, Citreicella, Loktanella, Nautella, Pelagibaca, Ruegeria, Thalassobius, Thiobacimonas and Tropicibacter, and the proposal o.</title>
        <authorList>
            <person name="Jeon C.O."/>
        </authorList>
    </citation>
    <scope>NUCLEOTIDE SEQUENCE [LARGE SCALE GENOMIC DNA]</scope>
    <source>
        <strain evidence="2">SS1-5</strain>
    </source>
</reference>
<reference evidence="1 2" key="1">
    <citation type="submission" date="2024-04" db="EMBL/GenBank/DDBJ databases">
        <title>Phylogenomic analyses of a clade within the roseobacter group suggest taxonomic reassignments of species of the genera Aestuariivita, Citreicella, Loktanella, Nautella, Pelagibaca, Ruegeria, Thalassobius, Thiobacimonas and Tropicibacter, and the proposal o.</title>
        <authorList>
            <person name="Jeon C.O."/>
        </authorList>
    </citation>
    <scope>NUCLEOTIDE SEQUENCE [LARGE SCALE GENOMIC DNA]</scope>
    <source>
        <strain evidence="1 2">SS1-5</strain>
    </source>
</reference>
<gene>
    <name evidence="1" type="ORF">AABB31_08715</name>
</gene>